<dbReference type="EMBL" id="JAYGIE010000078">
    <property type="protein sequence ID" value="MEA5478744.1"/>
    <property type="molecule type" value="Genomic_DNA"/>
</dbReference>
<evidence type="ECO:0000313" key="2">
    <source>
        <dbReference type="Proteomes" id="UP001301388"/>
    </source>
</evidence>
<evidence type="ECO:0008006" key="3">
    <source>
        <dbReference type="Google" id="ProtNLM"/>
    </source>
</evidence>
<name>A0ABU5TKR6_9CYAN</name>
<reference evidence="1 2" key="1">
    <citation type="submission" date="2023-12" db="EMBL/GenBank/DDBJ databases">
        <title>Baltic Sea Cyanobacteria.</title>
        <authorList>
            <person name="Delbaje E."/>
            <person name="Fewer D.P."/>
            <person name="Shishido T.K."/>
        </authorList>
    </citation>
    <scope>NUCLEOTIDE SEQUENCE [LARGE SCALE GENOMIC DNA]</scope>
    <source>
        <strain evidence="1 2">UHCC 0370</strain>
    </source>
</reference>
<dbReference type="Proteomes" id="UP001301388">
    <property type="component" value="Unassembled WGS sequence"/>
</dbReference>
<protein>
    <recommendedName>
        <fullName evidence="3">HNH endonuclease</fullName>
    </recommendedName>
</protein>
<sequence length="278" mass="32004">MPTVNQYITAFRAINNLTDTHLKILQTHYHAYEKTITAKQLAQAMGYKHYGAANMIYGRLAGLVGELLDYNSGPDKLGTLVTFEKRNKEWHWILRPEVSEALEILGWIANSTKELSNQSIYSTIFNELVYVKDDRSPPDNRRMAQFKIGWENATSQRREYTDEKLAKVLTWNNLGYRFGLKLGNVSESEINEAYEFLSQEYWSSLNVMIFPEEVNAEETFREGAVRQVSVNAYERDLKARQKCINYYGSDCSACGFNFGKSFGQLGEGFIHVHHLRPI</sequence>
<dbReference type="RefSeq" id="WP_323262159.1">
    <property type="nucleotide sequence ID" value="NZ_JAYGIE010000078.1"/>
</dbReference>
<proteinExistence type="predicted"/>
<gene>
    <name evidence="1" type="ORF">VB774_14045</name>
</gene>
<keyword evidence="2" id="KW-1185">Reference proteome</keyword>
<accession>A0ABU5TKR6</accession>
<organism evidence="1 2">
    <name type="scientific">Pseudanabaena galeata UHCC 0370</name>
    <dbReference type="NCBI Taxonomy" id="3110310"/>
    <lineage>
        <taxon>Bacteria</taxon>
        <taxon>Bacillati</taxon>
        <taxon>Cyanobacteriota</taxon>
        <taxon>Cyanophyceae</taxon>
        <taxon>Pseudanabaenales</taxon>
        <taxon>Pseudanabaenaceae</taxon>
        <taxon>Pseudanabaena</taxon>
    </lineage>
</organism>
<comment type="caution">
    <text evidence="1">The sequence shown here is derived from an EMBL/GenBank/DDBJ whole genome shotgun (WGS) entry which is preliminary data.</text>
</comment>
<evidence type="ECO:0000313" key="1">
    <source>
        <dbReference type="EMBL" id="MEA5478744.1"/>
    </source>
</evidence>